<dbReference type="Proteomes" id="UP000524404">
    <property type="component" value="Unassembled WGS sequence"/>
</dbReference>
<protein>
    <submittedName>
        <fullName evidence="2">Glycosyltransferase involved in cell wall biosynthesis</fullName>
    </submittedName>
</protein>
<proteinExistence type="predicted"/>
<dbReference type="Pfam" id="PF00534">
    <property type="entry name" value="Glycos_transf_1"/>
    <property type="match status" value="1"/>
</dbReference>
<dbReference type="AlphaFoldDB" id="A0A841EQY6"/>
<dbReference type="Gene3D" id="3.40.50.2000">
    <property type="entry name" value="Glycogen Phosphorylase B"/>
    <property type="match status" value="2"/>
</dbReference>
<organism evidence="2 3">
    <name type="scientific">Arcicella rosea</name>
    <dbReference type="NCBI Taxonomy" id="502909"/>
    <lineage>
        <taxon>Bacteria</taxon>
        <taxon>Pseudomonadati</taxon>
        <taxon>Bacteroidota</taxon>
        <taxon>Cytophagia</taxon>
        <taxon>Cytophagales</taxon>
        <taxon>Flectobacillaceae</taxon>
        <taxon>Arcicella</taxon>
    </lineage>
</organism>
<dbReference type="PANTHER" id="PTHR12526:SF595">
    <property type="entry name" value="BLL5217 PROTEIN"/>
    <property type="match status" value="1"/>
</dbReference>
<feature type="domain" description="Glycosyl transferase family 1" evidence="1">
    <location>
        <begin position="189"/>
        <end position="267"/>
    </location>
</feature>
<dbReference type="InterPro" id="IPR001296">
    <property type="entry name" value="Glyco_trans_1"/>
</dbReference>
<keyword evidence="2" id="KW-0808">Transferase</keyword>
<comment type="caution">
    <text evidence="2">The sequence shown here is derived from an EMBL/GenBank/DDBJ whole genome shotgun (WGS) entry which is preliminary data.</text>
</comment>
<keyword evidence="3" id="KW-1185">Reference proteome</keyword>
<evidence type="ECO:0000313" key="2">
    <source>
        <dbReference type="EMBL" id="MBB6001851.1"/>
    </source>
</evidence>
<gene>
    <name evidence="2" type="ORF">HNP25_000491</name>
</gene>
<sequence length="325" mass="36707">MNILIQHNALLPVSQYGGTERVVWWLGKQLHQLGHQVTFLVKEGSTCPFAKVLPYNEQKSIDEQVPDDIDLVHLNSTYEATQKPQVVTVHGNPHESEKLAINSVFVSQNHAERYGAKAFVHNGLDFDDYGKPDLNLPRKHLHFLAKAAWRVKNVKGAIEISRRSHHKLIVMGGTRLNLTMGFRFTPDLHVKFYGMVGGEQKLSLLNQSKALLFPVLWHEPFGIAITESLYMGAAVFGTPYGSLPELVTDEVGFLSNHKSELVEQLLNVDHFSPKRCHEYAQDIFSARAMAEKYIGYYENVLSGKTLNSQPPKALENYPKFLPFSE</sequence>
<reference evidence="2 3" key="1">
    <citation type="submission" date="2020-08" db="EMBL/GenBank/DDBJ databases">
        <title>Functional genomics of gut bacteria from endangered species of beetles.</title>
        <authorList>
            <person name="Carlos-Shanley C."/>
        </authorList>
    </citation>
    <scope>NUCLEOTIDE SEQUENCE [LARGE SCALE GENOMIC DNA]</scope>
    <source>
        <strain evidence="2 3">S00070</strain>
    </source>
</reference>
<name>A0A841EQY6_9BACT</name>
<dbReference type="GO" id="GO:0016757">
    <property type="term" value="F:glycosyltransferase activity"/>
    <property type="evidence" value="ECO:0007669"/>
    <property type="project" value="InterPro"/>
</dbReference>
<dbReference type="EMBL" id="JACHKT010000002">
    <property type="protein sequence ID" value="MBB6001851.1"/>
    <property type="molecule type" value="Genomic_DNA"/>
</dbReference>
<dbReference type="SUPFAM" id="SSF53756">
    <property type="entry name" value="UDP-Glycosyltransferase/glycogen phosphorylase"/>
    <property type="match status" value="1"/>
</dbReference>
<dbReference type="RefSeq" id="WP_184129701.1">
    <property type="nucleotide sequence ID" value="NZ_JACHKT010000002.1"/>
</dbReference>
<dbReference type="PANTHER" id="PTHR12526">
    <property type="entry name" value="GLYCOSYLTRANSFERASE"/>
    <property type="match status" value="1"/>
</dbReference>
<accession>A0A841EQY6</accession>
<evidence type="ECO:0000259" key="1">
    <source>
        <dbReference type="Pfam" id="PF00534"/>
    </source>
</evidence>
<evidence type="ECO:0000313" key="3">
    <source>
        <dbReference type="Proteomes" id="UP000524404"/>
    </source>
</evidence>